<dbReference type="EMBL" id="JBHUEK010000021">
    <property type="protein sequence ID" value="MFD1779716.1"/>
    <property type="molecule type" value="Genomic_DNA"/>
</dbReference>
<reference evidence="3" key="1">
    <citation type="journal article" date="2019" name="Int. J. Syst. Evol. Microbiol.">
        <title>The Global Catalogue of Microorganisms (GCM) 10K type strain sequencing project: providing services to taxonomists for standard genome sequencing and annotation.</title>
        <authorList>
            <consortium name="The Broad Institute Genomics Platform"/>
            <consortium name="The Broad Institute Genome Sequencing Center for Infectious Disease"/>
            <person name="Wu L."/>
            <person name="Ma J."/>
        </authorList>
    </citation>
    <scope>NUCLEOTIDE SEQUENCE [LARGE SCALE GENOMIC DNA]</scope>
    <source>
        <strain evidence="3">CCUG 15531</strain>
    </source>
</reference>
<keyword evidence="1" id="KW-1133">Transmembrane helix</keyword>
<keyword evidence="3" id="KW-1185">Reference proteome</keyword>
<name>A0ABW4MP23_9BACI</name>
<dbReference type="Pfam" id="PF14007">
    <property type="entry name" value="YtpI"/>
    <property type="match status" value="1"/>
</dbReference>
<dbReference type="Proteomes" id="UP001597227">
    <property type="component" value="Unassembled WGS sequence"/>
</dbReference>
<accession>A0ABW4MP23</accession>
<keyword evidence="1" id="KW-0812">Transmembrane</keyword>
<dbReference type="InterPro" id="IPR025618">
    <property type="entry name" value="YtpI"/>
</dbReference>
<feature type="transmembrane region" description="Helical" evidence="1">
    <location>
        <begin position="6"/>
        <end position="22"/>
    </location>
</feature>
<evidence type="ECO:0000256" key="1">
    <source>
        <dbReference type="SAM" id="Phobius"/>
    </source>
</evidence>
<proteinExistence type="predicted"/>
<evidence type="ECO:0000313" key="2">
    <source>
        <dbReference type="EMBL" id="MFD1779716.1"/>
    </source>
</evidence>
<dbReference type="RefSeq" id="WP_099352003.1">
    <property type="nucleotide sequence ID" value="NZ_JBHUEK010000021.1"/>
</dbReference>
<protein>
    <submittedName>
        <fullName evidence="2">YtpI family protein</fullName>
    </submittedName>
</protein>
<sequence length="99" mass="11470">MQILVFLIIFALVFYFYYKTKYFRTRRPIEKQWLSAKSSIALGLFVALFGLNTYFVHPSTISYVIGTVLILVGGGSIWAGFRAYKHYLPYVLKEAEQQS</sequence>
<gene>
    <name evidence="2" type="ORF">ACFSFW_13710</name>
</gene>
<comment type="caution">
    <text evidence="2">The sequence shown here is derived from an EMBL/GenBank/DDBJ whole genome shotgun (WGS) entry which is preliminary data.</text>
</comment>
<feature type="transmembrane region" description="Helical" evidence="1">
    <location>
        <begin position="34"/>
        <end position="55"/>
    </location>
</feature>
<organism evidence="2 3">
    <name type="scientific">Fredinandcohnia salidurans</name>
    <dbReference type="NCBI Taxonomy" id="2595041"/>
    <lineage>
        <taxon>Bacteria</taxon>
        <taxon>Bacillati</taxon>
        <taxon>Bacillota</taxon>
        <taxon>Bacilli</taxon>
        <taxon>Bacillales</taxon>
        <taxon>Bacillaceae</taxon>
        <taxon>Fredinandcohnia</taxon>
    </lineage>
</organism>
<keyword evidence="1" id="KW-0472">Membrane</keyword>
<evidence type="ECO:0000313" key="3">
    <source>
        <dbReference type="Proteomes" id="UP001597227"/>
    </source>
</evidence>
<feature type="transmembrane region" description="Helical" evidence="1">
    <location>
        <begin position="61"/>
        <end position="81"/>
    </location>
</feature>